<evidence type="ECO:0000313" key="1">
    <source>
        <dbReference type="EMBL" id="GLW53776.1"/>
    </source>
</evidence>
<dbReference type="OrthoDB" id="3540409at2"/>
<dbReference type="RefSeq" id="WP_051777243.1">
    <property type="nucleotide sequence ID" value="NZ_BSRX01000008.1"/>
</dbReference>
<reference evidence="1" key="1">
    <citation type="submission" date="2023-02" db="EMBL/GenBank/DDBJ databases">
        <title>Kitasatospora phosalacinea NBRC 14362.</title>
        <authorList>
            <person name="Ichikawa N."/>
            <person name="Sato H."/>
            <person name="Tonouchi N."/>
        </authorList>
    </citation>
    <scope>NUCLEOTIDE SEQUENCE</scope>
    <source>
        <strain evidence="1">NBRC 14362</strain>
    </source>
</reference>
<dbReference type="AlphaFoldDB" id="A0A9W6PF78"/>
<sequence length="135" mass="15630">MPRKPPGAVRVVPRQRPARPVRRLQGLPRRTRAAVHRIEALGLGPGAVAEALHQYEGFLRRPGRYLYVPWPTCPCCDPLYARDVLETALHRLPRPARTPLRVLVDRLDEEFRRRTLPDPLAAHPAPWWHRRLRAD</sequence>
<accession>A0A9W6PF78</accession>
<name>A0A9W6PF78_9ACTN</name>
<gene>
    <name evidence="1" type="ORF">Kpho01_17870</name>
</gene>
<dbReference type="EMBL" id="BSRX01000008">
    <property type="protein sequence ID" value="GLW53776.1"/>
    <property type="molecule type" value="Genomic_DNA"/>
</dbReference>
<protein>
    <submittedName>
        <fullName evidence="1">Uncharacterized protein</fullName>
    </submittedName>
</protein>
<dbReference type="Proteomes" id="UP001165143">
    <property type="component" value="Unassembled WGS sequence"/>
</dbReference>
<evidence type="ECO:0000313" key="2">
    <source>
        <dbReference type="Proteomes" id="UP001165143"/>
    </source>
</evidence>
<organism evidence="1 2">
    <name type="scientific">Kitasatospora phosalacinea</name>
    <dbReference type="NCBI Taxonomy" id="2065"/>
    <lineage>
        <taxon>Bacteria</taxon>
        <taxon>Bacillati</taxon>
        <taxon>Actinomycetota</taxon>
        <taxon>Actinomycetes</taxon>
        <taxon>Kitasatosporales</taxon>
        <taxon>Streptomycetaceae</taxon>
        <taxon>Kitasatospora</taxon>
    </lineage>
</organism>
<proteinExistence type="predicted"/>
<comment type="caution">
    <text evidence="1">The sequence shown here is derived from an EMBL/GenBank/DDBJ whole genome shotgun (WGS) entry which is preliminary data.</text>
</comment>